<dbReference type="AlphaFoldDB" id="A0A832QW78"/>
<accession>A0A832QW78</accession>
<comment type="similarity">
    <text evidence="3">Belongs to the Nudix hydrolase family.</text>
</comment>
<keyword evidence="2 3" id="KW-0378">Hydrolase</keyword>
<dbReference type="Pfam" id="PF00293">
    <property type="entry name" value="NUDIX"/>
    <property type="match status" value="1"/>
</dbReference>
<dbReference type="PANTHER" id="PTHR43046:SF14">
    <property type="entry name" value="MUTT_NUDIX FAMILY PROTEIN"/>
    <property type="match status" value="1"/>
</dbReference>
<evidence type="ECO:0000256" key="4">
    <source>
        <dbReference type="SAM" id="MobiDB-lite"/>
    </source>
</evidence>
<feature type="region of interest" description="Disordered" evidence="4">
    <location>
        <begin position="26"/>
        <end position="56"/>
    </location>
</feature>
<dbReference type="PRINTS" id="PR00502">
    <property type="entry name" value="NUDIXFAMILY"/>
</dbReference>
<reference evidence="6 7" key="1">
    <citation type="journal article" date="2020" name="Biotechnol. Biofuels">
        <title>New insights from the biogas microbiome by comprehensive genome-resolved metagenomics of nearly 1600 species originating from multiple anaerobic digesters.</title>
        <authorList>
            <person name="Campanaro S."/>
            <person name="Treu L."/>
            <person name="Rodriguez-R L.M."/>
            <person name="Kovalovszki A."/>
            <person name="Ziels R.M."/>
            <person name="Maus I."/>
            <person name="Zhu X."/>
            <person name="Kougias P.G."/>
            <person name="Basile A."/>
            <person name="Luo G."/>
            <person name="Schluter A."/>
            <person name="Konstantinidis K.T."/>
            <person name="Angelidaki I."/>
        </authorList>
    </citation>
    <scope>NUCLEOTIDE SEQUENCE [LARGE SCALE GENOMIC DNA]</scope>
    <source>
        <strain evidence="6">AS04akNAM_125</strain>
    </source>
</reference>
<dbReference type="InterPro" id="IPR015797">
    <property type="entry name" value="NUDIX_hydrolase-like_dom_sf"/>
</dbReference>
<dbReference type="GO" id="GO:0016787">
    <property type="term" value="F:hydrolase activity"/>
    <property type="evidence" value="ECO:0007669"/>
    <property type="project" value="UniProtKB-KW"/>
</dbReference>
<feature type="compositionally biased region" description="Basic residues" evidence="4">
    <location>
        <begin position="33"/>
        <end position="50"/>
    </location>
</feature>
<dbReference type="InterPro" id="IPR000086">
    <property type="entry name" value="NUDIX_hydrolase_dom"/>
</dbReference>
<evidence type="ECO:0000256" key="1">
    <source>
        <dbReference type="ARBA" id="ARBA00001946"/>
    </source>
</evidence>
<evidence type="ECO:0000256" key="3">
    <source>
        <dbReference type="RuleBase" id="RU003476"/>
    </source>
</evidence>
<dbReference type="Gene3D" id="3.90.79.10">
    <property type="entry name" value="Nucleoside Triphosphate Pyrophosphohydrolase"/>
    <property type="match status" value="1"/>
</dbReference>
<protein>
    <submittedName>
        <fullName evidence="6">NUDIX domain-containing protein</fullName>
    </submittedName>
</protein>
<evidence type="ECO:0000259" key="5">
    <source>
        <dbReference type="PROSITE" id="PS51462"/>
    </source>
</evidence>
<dbReference type="SUPFAM" id="SSF55811">
    <property type="entry name" value="Nudix"/>
    <property type="match status" value="1"/>
</dbReference>
<organism evidence="6 7">
    <name type="scientific">Paracoccus solventivorans</name>
    <dbReference type="NCBI Taxonomy" id="53463"/>
    <lineage>
        <taxon>Bacteria</taxon>
        <taxon>Pseudomonadati</taxon>
        <taxon>Pseudomonadota</taxon>
        <taxon>Alphaproteobacteria</taxon>
        <taxon>Rhodobacterales</taxon>
        <taxon>Paracoccaceae</taxon>
        <taxon>Paracoccus</taxon>
    </lineage>
</organism>
<comment type="caution">
    <text evidence="6">The sequence shown here is derived from an EMBL/GenBank/DDBJ whole genome shotgun (WGS) entry which is preliminary data.</text>
</comment>
<dbReference type="InterPro" id="IPR020084">
    <property type="entry name" value="NUDIX_hydrolase_CS"/>
</dbReference>
<dbReference type="EMBL" id="DULP01000130">
    <property type="protein sequence ID" value="HHW34232.1"/>
    <property type="molecule type" value="Genomic_DNA"/>
</dbReference>
<sequence length="199" mass="21441">MERRAADGAGADRAAVGGDLAGAVAAAWGGPQRHPHLARRHQRQPPRPRQGRPQAVSEAAAALRWNGAKLVLTCGDALLVLRRDDIPTINWPGCWDLPGGKREGDESPADCALRELFEETGLTLDPSRLRGRARELPHRPGRAGWYFHAEITAAEAGAAVLGDEGAELRLMALAEFVTHPEAVPHFREVVRELLGMAAP</sequence>
<dbReference type="PROSITE" id="PS00893">
    <property type="entry name" value="NUDIX_BOX"/>
    <property type="match status" value="1"/>
</dbReference>
<dbReference type="PANTHER" id="PTHR43046">
    <property type="entry name" value="GDP-MANNOSE MANNOSYL HYDROLASE"/>
    <property type="match status" value="1"/>
</dbReference>
<feature type="domain" description="Nudix hydrolase" evidence="5">
    <location>
        <begin position="62"/>
        <end position="194"/>
    </location>
</feature>
<proteinExistence type="inferred from homology"/>
<comment type="cofactor">
    <cofactor evidence="1">
        <name>Mg(2+)</name>
        <dbReference type="ChEBI" id="CHEBI:18420"/>
    </cofactor>
</comment>
<evidence type="ECO:0000313" key="6">
    <source>
        <dbReference type="EMBL" id="HHW34232.1"/>
    </source>
</evidence>
<gene>
    <name evidence="6" type="ORF">GXX24_08860</name>
</gene>
<dbReference type="PROSITE" id="PS51462">
    <property type="entry name" value="NUDIX"/>
    <property type="match status" value="1"/>
</dbReference>
<evidence type="ECO:0000313" key="7">
    <source>
        <dbReference type="Proteomes" id="UP000580830"/>
    </source>
</evidence>
<evidence type="ECO:0000256" key="2">
    <source>
        <dbReference type="ARBA" id="ARBA00022801"/>
    </source>
</evidence>
<dbReference type="InterPro" id="IPR020476">
    <property type="entry name" value="Nudix_hydrolase"/>
</dbReference>
<dbReference type="Proteomes" id="UP000580830">
    <property type="component" value="Unassembled WGS sequence"/>
</dbReference>
<name>A0A832QW78_9RHOB</name>